<feature type="region of interest" description="Disordered" evidence="2">
    <location>
        <begin position="1"/>
        <end position="63"/>
    </location>
</feature>
<dbReference type="AlphaFoldDB" id="A0A0W0HEF7"/>
<evidence type="ECO:0000256" key="1">
    <source>
        <dbReference type="ARBA" id="ARBA00009226"/>
    </source>
</evidence>
<dbReference type="InterPro" id="IPR001172">
    <property type="entry name" value="FliN_T3SS_HrcQb"/>
</dbReference>
<evidence type="ECO:0000313" key="4">
    <source>
        <dbReference type="EMBL" id="KTB59285.1"/>
    </source>
</evidence>
<dbReference type="EMBL" id="LKEJ01000150">
    <property type="protein sequence ID" value="KTB59285.1"/>
    <property type="molecule type" value="Genomic_DNA"/>
</dbReference>
<dbReference type="GO" id="GO:0009425">
    <property type="term" value="C:bacterial-type flagellum basal body"/>
    <property type="evidence" value="ECO:0007669"/>
    <property type="project" value="InterPro"/>
</dbReference>
<evidence type="ECO:0000259" key="3">
    <source>
        <dbReference type="Pfam" id="PF01052"/>
    </source>
</evidence>
<dbReference type="PANTHER" id="PTHR30034:SF5">
    <property type="entry name" value="SECRETION SYSTEM APPARATUS PROTEIN SSAQ"/>
    <property type="match status" value="1"/>
</dbReference>
<dbReference type="PANTHER" id="PTHR30034">
    <property type="entry name" value="FLAGELLAR MOTOR SWITCH PROTEIN FLIM"/>
    <property type="match status" value="1"/>
</dbReference>
<gene>
    <name evidence="4" type="ORF">AO067_23100</name>
</gene>
<dbReference type="InterPro" id="IPR036429">
    <property type="entry name" value="SpoA-like_sf"/>
</dbReference>
<dbReference type="Gene3D" id="2.30.330.10">
    <property type="entry name" value="SpoA-like"/>
    <property type="match status" value="1"/>
</dbReference>
<feature type="compositionally biased region" description="Acidic residues" evidence="2">
    <location>
        <begin position="1"/>
        <end position="22"/>
    </location>
</feature>
<feature type="compositionally biased region" description="Acidic residues" evidence="2">
    <location>
        <begin position="45"/>
        <end position="54"/>
    </location>
</feature>
<comment type="similarity">
    <text evidence="1">Belongs to the FliN/MopA/SpaO family.</text>
</comment>
<dbReference type="GO" id="GO:0071978">
    <property type="term" value="P:bacterial-type flagellum-dependent swarming motility"/>
    <property type="evidence" value="ECO:0007669"/>
    <property type="project" value="TreeGrafter"/>
</dbReference>
<evidence type="ECO:0000313" key="5">
    <source>
        <dbReference type="Proteomes" id="UP000053048"/>
    </source>
</evidence>
<dbReference type="Proteomes" id="UP000053048">
    <property type="component" value="Unassembled WGS sequence"/>
</dbReference>
<protein>
    <submittedName>
        <fullName evidence="4">Type III secretion system protein</fullName>
    </submittedName>
</protein>
<dbReference type="SUPFAM" id="SSF101801">
    <property type="entry name" value="Surface presentation of antigens (SPOA)"/>
    <property type="match status" value="1"/>
</dbReference>
<name>A0A0W0HEF7_PSEVI</name>
<feature type="domain" description="Flagellar motor switch protein FliN-like C-terminal" evidence="3">
    <location>
        <begin position="66"/>
        <end position="132"/>
    </location>
</feature>
<dbReference type="PRINTS" id="PR00956">
    <property type="entry name" value="FLGMOTORFLIN"/>
</dbReference>
<proteinExistence type="inferred from homology"/>
<dbReference type="InterPro" id="IPR001543">
    <property type="entry name" value="FliN-like_C"/>
</dbReference>
<dbReference type="Pfam" id="PF01052">
    <property type="entry name" value="FliMN_C"/>
    <property type="match status" value="1"/>
</dbReference>
<organism evidence="4 5">
    <name type="scientific">Pseudomonas viridiflava ICMP 13104</name>
    <dbReference type="NCBI Taxonomy" id="1198305"/>
    <lineage>
        <taxon>Bacteria</taxon>
        <taxon>Pseudomonadati</taxon>
        <taxon>Pseudomonadota</taxon>
        <taxon>Gammaproteobacteria</taxon>
        <taxon>Pseudomonadales</taxon>
        <taxon>Pseudomonadaceae</taxon>
        <taxon>Pseudomonas</taxon>
    </lineage>
</organism>
<reference evidence="4 5" key="1">
    <citation type="submission" date="2015-09" db="EMBL/GenBank/DDBJ databases">
        <title>Genome sequence of ICMP 13104.</title>
        <authorList>
            <person name="Visnovsky S."/>
            <person name="Lu A."/>
            <person name="Panda P."/>
            <person name="Pitman A."/>
        </authorList>
    </citation>
    <scope>NUCLEOTIDE SEQUENCE [LARGE SCALE GENOMIC DNA]</scope>
    <source>
        <strain evidence="4 5">ICMP 13104</strain>
    </source>
</reference>
<sequence length="136" mass="15098">MSTEDLYQDEVESLDDYDDEATEQEHQQPWPETDEQSGYAFAEQQEPEPEPEDEPAPHNAASDFDSLALDLTLRCGELRLTLAELRRLDTGTILEVSGIAPGYATLCHADRVLAEGELVDVDGRLGLQITRLAARP</sequence>
<keyword evidence="5" id="KW-1185">Reference proteome</keyword>
<evidence type="ECO:0000256" key="2">
    <source>
        <dbReference type="SAM" id="MobiDB-lite"/>
    </source>
</evidence>
<dbReference type="GO" id="GO:0003774">
    <property type="term" value="F:cytoskeletal motor activity"/>
    <property type="evidence" value="ECO:0007669"/>
    <property type="project" value="InterPro"/>
</dbReference>
<accession>A0A0W0HEF7</accession>
<comment type="caution">
    <text evidence="4">The sequence shown here is derived from an EMBL/GenBank/DDBJ whole genome shotgun (WGS) entry which is preliminary data.</text>
</comment>
<dbReference type="GO" id="GO:0050918">
    <property type="term" value="P:positive chemotaxis"/>
    <property type="evidence" value="ECO:0007669"/>
    <property type="project" value="TreeGrafter"/>
</dbReference>